<dbReference type="Gene3D" id="2.40.40.10">
    <property type="entry name" value="RlpA-like domain"/>
    <property type="match status" value="1"/>
</dbReference>
<keyword evidence="5" id="KW-1185">Reference proteome</keyword>
<organism evidence="4 5">
    <name type="scientific">Longimonas halophila</name>
    <dbReference type="NCBI Taxonomy" id="1469170"/>
    <lineage>
        <taxon>Bacteria</taxon>
        <taxon>Pseudomonadati</taxon>
        <taxon>Rhodothermota</taxon>
        <taxon>Rhodothermia</taxon>
        <taxon>Rhodothermales</taxon>
        <taxon>Salisaetaceae</taxon>
        <taxon>Longimonas</taxon>
    </lineage>
</organism>
<feature type="domain" description="LysM" evidence="3">
    <location>
        <begin position="224"/>
        <end position="267"/>
    </location>
</feature>
<feature type="compositionally biased region" description="Low complexity" evidence="1">
    <location>
        <begin position="116"/>
        <end position="151"/>
    </location>
</feature>
<feature type="region of interest" description="Disordered" evidence="1">
    <location>
        <begin position="77"/>
        <end position="173"/>
    </location>
</feature>
<name>A0A2H3P5Y9_9BACT</name>
<evidence type="ECO:0000256" key="2">
    <source>
        <dbReference type="SAM" id="SignalP"/>
    </source>
</evidence>
<dbReference type="CDD" id="cd00118">
    <property type="entry name" value="LysM"/>
    <property type="match status" value="2"/>
</dbReference>
<feature type="chain" id="PRO_5013850519" evidence="2">
    <location>
        <begin position="29"/>
        <end position="378"/>
    </location>
</feature>
<evidence type="ECO:0000259" key="3">
    <source>
        <dbReference type="PROSITE" id="PS51782"/>
    </source>
</evidence>
<dbReference type="OrthoDB" id="2149800at2"/>
<dbReference type="Gene3D" id="3.10.350.10">
    <property type="entry name" value="LysM domain"/>
    <property type="match status" value="2"/>
</dbReference>
<dbReference type="PROSITE" id="PS51782">
    <property type="entry name" value="LYSM"/>
    <property type="match status" value="2"/>
</dbReference>
<dbReference type="SUPFAM" id="SSF54106">
    <property type="entry name" value="LysM domain"/>
    <property type="match status" value="2"/>
</dbReference>
<evidence type="ECO:0000313" key="4">
    <source>
        <dbReference type="EMBL" id="PEN06262.1"/>
    </source>
</evidence>
<feature type="signal peptide" evidence="2">
    <location>
        <begin position="1"/>
        <end position="28"/>
    </location>
</feature>
<reference evidence="4 5" key="1">
    <citation type="submission" date="2017-10" db="EMBL/GenBank/DDBJ databases">
        <title>Draft genome of Longimonas halophila.</title>
        <authorList>
            <person name="Goh K.M."/>
            <person name="Shamsir M.S."/>
            <person name="Lim S.W."/>
        </authorList>
    </citation>
    <scope>NUCLEOTIDE SEQUENCE [LARGE SCALE GENOMIC DNA]</scope>
    <source>
        <strain evidence="4 5">KCTC 42399</strain>
    </source>
</reference>
<dbReference type="InterPro" id="IPR036779">
    <property type="entry name" value="LysM_dom_sf"/>
</dbReference>
<dbReference type="Pfam" id="PF01476">
    <property type="entry name" value="LysM"/>
    <property type="match status" value="2"/>
</dbReference>
<dbReference type="CDD" id="cd22268">
    <property type="entry name" value="DPBB_RlpA-like"/>
    <property type="match status" value="1"/>
</dbReference>
<protein>
    <submittedName>
        <fullName evidence="4">Peptidoglycan-binding protein LysM</fullName>
    </submittedName>
</protein>
<dbReference type="EMBL" id="PDEP01000009">
    <property type="protein sequence ID" value="PEN06262.1"/>
    <property type="molecule type" value="Genomic_DNA"/>
</dbReference>
<dbReference type="RefSeq" id="WP_098062610.1">
    <property type="nucleotide sequence ID" value="NZ_PDEP01000009.1"/>
</dbReference>
<feature type="domain" description="LysM" evidence="3">
    <location>
        <begin position="32"/>
        <end position="75"/>
    </location>
</feature>
<dbReference type="AlphaFoldDB" id="A0A2H3P5Y9"/>
<sequence>MNDTCYRMCGWGLLLVGLLLGAPSVAHAQTDTTYVVKSGDTLYSIAQRVGASVRALQAWNELDGTALAIGDTLRVRPLQRGSSPQDRASEEHASQRRAPLNTEPLADSLPPVEPVEPSTDTTADPAAPSSASQSTSDASAPDSSSADAPESAPDDQAESRSSSARDEDAEDQVSWQLVERPEGATWIDLALQTGITADSLWRRNDMPAQVPDQVYVPTESVQAEQHTVASGETLYSLAGQYGVSVRALQAANDLDATNLSIGQTLRIPSQQSMLTGAWAPPDTAQVAAFPSAFAGRLTASGVSYAPETLVGSHPTLPYHSVVLVSHPVGAAPEEARHVFVRIVDRSVNGPEVSTAAAEALELQGTASVALRVVWRAPE</sequence>
<keyword evidence="2" id="KW-0732">Signal</keyword>
<gene>
    <name evidence="4" type="ORF">CRI93_10590</name>
</gene>
<evidence type="ECO:0000256" key="1">
    <source>
        <dbReference type="SAM" id="MobiDB-lite"/>
    </source>
</evidence>
<dbReference type="InterPro" id="IPR036908">
    <property type="entry name" value="RlpA-like_sf"/>
</dbReference>
<dbReference type="SMART" id="SM00257">
    <property type="entry name" value="LysM"/>
    <property type="match status" value="2"/>
</dbReference>
<dbReference type="PANTHER" id="PTHR33734:SF22">
    <property type="entry name" value="MEMBRANE-BOUND LYTIC MUREIN TRANSGLYCOSYLASE D"/>
    <property type="match status" value="1"/>
</dbReference>
<accession>A0A2H3P5Y9</accession>
<dbReference type="PANTHER" id="PTHR33734">
    <property type="entry name" value="LYSM DOMAIN-CONTAINING GPI-ANCHORED PROTEIN 2"/>
    <property type="match status" value="1"/>
</dbReference>
<dbReference type="Proteomes" id="UP000221024">
    <property type="component" value="Unassembled WGS sequence"/>
</dbReference>
<comment type="caution">
    <text evidence="4">The sequence shown here is derived from an EMBL/GenBank/DDBJ whole genome shotgun (WGS) entry which is preliminary data.</text>
</comment>
<proteinExistence type="predicted"/>
<evidence type="ECO:0000313" key="5">
    <source>
        <dbReference type="Proteomes" id="UP000221024"/>
    </source>
</evidence>
<dbReference type="InterPro" id="IPR018392">
    <property type="entry name" value="LysM"/>
</dbReference>